<evidence type="ECO:0000313" key="2">
    <source>
        <dbReference type="Proteomes" id="UP001172386"/>
    </source>
</evidence>
<dbReference type="EMBL" id="JAPDRQ010000095">
    <property type="protein sequence ID" value="KAJ9655490.1"/>
    <property type="molecule type" value="Genomic_DNA"/>
</dbReference>
<keyword evidence="2" id="KW-1185">Reference proteome</keyword>
<organism evidence="1 2">
    <name type="scientific">Neophaeococcomyces mojaviensis</name>
    <dbReference type="NCBI Taxonomy" id="3383035"/>
    <lineage>
        <taxon>Eukaryota</taxon>
        <taxon>Fungi</taxon>
        <taxon>Dikarya</taxon>
        <taxon>Ascomycota</taxon>
        <taxon>Pezizomycotina</taxon>
        <taxon>Eurotiomycetes</taxon>
        <taxon>Chaetothyriomycetidae</taxon>
        <taxon>Chaetothyriales</taxon>
        <taxon>Chaetothyriales incertae sedis</taxon>
        <taxon>Neophaeococcomyces</taxon>
    </lineage>
</organism>
<evidence type="ECO:0000313" key="1">
    <source>
        <dbReference type="EMBL" id="KAJ9655490.1"/>
    </source>
</evidence>
<reference evidence="1" key="1">
    <citation type="submission" date="2022-10" db="EMBL/GenBank/DDBJ databases">
        <title>Culturing micro-colonial fungi from biological soil crusts in the Mojave desert and describing Neophaeococcomyces mojavensis, and introducing the new genera and species Taxawa tesnikishii.</title>
        <authorList>
            <person name="Kurbessoian T."/>
            <person name="Stajich J.E."/>
        </authorList>
    </citation>
    <scope>NUCLEOTIDE SEQUENCE</scope>
    <source>
        <strain evidence="1">JES_112</strain>
    </source>
</reference>
<accession>A0ACC3A529</accession>
<sequence>MRDIVRDSAFGQLLRLLSRPEALSYPEELSTFKLPSTYNTDSQDETIKSIQEAASEPDSLSNSPKKLCEEVMLSSECTLHPFTSREQGLSRISITVTVDRPGSREVIPVRTKDGLVLVDWYTEDDPDNPQNWSSTKKLWVTGVICCYTFSVYIGSSLYTASQPDIQALFGVSEVASSLGLALYVLAYGIGPMLWSPLSEIPVIGRNSIYVVTYIIFVILCVPTSLVNNFGGLLALRFLLGFFGSPCLATGGASFGDMYAPTKMAYVIAFWAGAATLGPALGPVIAGFAVSAKGWRWSSWELLWLSGPILLVLFISLPETSHDNILLRRAQRLRKLTGRSDLQSQSEINQSKMALQQVAVDALIKPWQINILDPAVLFTTVYTALVYGIFYSFFESFPMVYPPIYGLNLGQTGLPFLVVLVALAICVPAYSAYFYYHAEPIMLSQPGFGPPENRLVPGLFASFLVPVGCFLFAWTARSSVHWIASVIGVGLNMCGTYTVMQCMFLYLPFTYPKYSASLFAANDLARSTFAAGAILFSRPMFINLGVPGGVSLLGGLTIVCIGGIFLLYFFGATLRAQSKFAMA</sequence>
<protein>
    <submittedName>
        <fullName evidence="1">Uncharacterized protein</fullName>
    </submittedName>
</protein>
<gene>
    <name evidence="1" type="ORF">H2198_005676</name>
</gene>
<name>A0ACC3A529_9EURO</name>
<proteinExistence type="predicted"/>
<dbReference type="Proteomes" id="UP001172386">
    <property type="component" value="Unassembled WGS sequence"/>
</dbReference>
<comment type="caution">
    <text evidence="1">The sequence shown here is derived from an EMBL/GenBank/DDBJ whole genome shotgun (WGS) entry which is preliminary data.</text>
</comment>